<dbReference type="EMBL" id="UOFV01000256">
    <property type="protein sequence ID" value="VAX01504.1"/>
    <property type="molecule type" value="Genomic_DNA"/>
</dbReference>
<name>A0A3B1ANP6_9ZZZZ</name>
<evidence type="ECO:0000313" key="1">
    <source>
        <dbReference type="EMBL" id="VAX01504.1"/>
    </source>
</evidence>
<sequence length="493" mass="53023">FLVDIGAAEAVPAFARKFQANCALCHTNVPRLAPFGQQFLANGYQFPGTTDGGDTAKIKLDGAQGPVALDTLSNMMAVRLRGDIQKASFKNEPGDGVDDRWAIEMPKIVNFFFGGTVAENISYFIESEYNTMESNEPSVKFERVVMQFSNLGGAQGVANLKVGNFDPSSLFSFPTHRQQLNPILPIADTDTYPPAIQRIPLLPYAFSSKLFGMSTASATAGTSGAAVGEGFALLPFAPTLYNAPVQNGISVHGRPGGDNSSLLYQVGLALNDKADGTGDQRTDVYAMLRFDFQAAGADAQISGFWYNAPDAVRSTLLMSGSVRYADSATDITRVGIGARAQWETVDVYFAYTQDSIDNPTWNDLPNAMMVAAASSSEWEDTATGFSLEADWRFDPNWMLGVRYDQMDAGGLKRLPAGVVTTANDKINATVQMISPILKYYPSPNIALYTRAHINMSSSSALPDTSGQVAGFDGQEHPASNLENVLAFGVDMAF</sequence>
<reference evidence="1" key="1">
    <citation type="submission" date="2018-06" db="EMBL/GenBank/DDBJ databases">
        <authorList>
            <person name="Zhirakovskaya E."/>
        </authorList>
    </citation>
    <scope>NUCLEOTIDE SEQUENCE</scope>
</reference>
<protein>
    <submittedName>
        <fullName evidence="1">Uncharacterized protein</fullName>
    </submittedName>
</protein>
<dbReference type="Gene3D" id="2.40.160.10">
    <property type="entry name" value="Porin"/>
    <property type="match status" value="1"/>
</dbReference>
<dbReference type="SUPFAM" id="SSF56935">
    <property type="entry name" value="Porins"/>
    <property type="match status" value="1"/>
</dbReference>
<dbReference type="AlphaFoldDB" id="A0A3B1ANP6"/>
<dbReference type="InterPro" id="IPR023614">
    <property type="entry name" value="Porin_dom_sf"/>
</dbReference>
<feature type="non-terminal residue" evidence="1">
    <location>
        <position position="1"/>
    </location>
</feature>
<proteinExistence type="predicted"/>
<gene>
    <name evidence="1" type="ORF">MNBD_GAMMA19-344</name>
</gene>
<accession>A0A3B1ANP6</accession>
<organism evidence="1">
    <name type="scientific">hydrothermal vent metagenome</name>
    <dbReference type="NCBI Taxonomy" id="652676"/>
    <lineage>
        <taxon>unclassified sequences</taxon>
        <taxon>metagenomes</taxon>
        <taxon>ecological metagenomes</taxon>
    </lineage>
</organism>